<accession>A0ACC1THL1</accession>
<keyword evidence="2" id="KW-1185">Reference proteome</keyword>
<name>A0ACC1THL1_9AGAR</name>
<comment type="caution">
    <text evidence="1">The sequence shown here is derived from an EMBL/GenBank/DDBJ whole genome shotgun (WGS) entry which is preliminary data.</text>
</comment>
<dbReference type="Proteomes" id="UP001163835">
    <property type="component" value="Unassembled WGS sequence"/>
</dbReference>
<evidence type="ECO:0000313" key="1">
    <source>
        <dbReference type="EMBL" id="KAJ3804250.1"/>
    </source>
</evidence>
<sequence length="312" mass="35597">MAPISRSLKVPSIANGSVLELAWEGTGLGFVIPSYDLRLRSPDEDAEVPETTAISPGDSVFIQTEEYVEALKRNDPDKLLYLWFGKVVELFSQAKDGLKKWVESNPEILETGCLLDKAKVTVFNKHDIDQPWIQRGQFYTHGEIKVMGRGTSTCQGPLLHKYLFSPSFCCVRGYNPEADRQIYCSKCQQWYHVDHLIQGGWKEEDYDIERDLDPNLTDLEYAKLLLMLREEGWLEVIKGLAQFPQEQLDWLSVGSRCLVRGYLPGPLGQSMSKPRAAIEYKGRRVAHKILQMCAKVVILLENHQQWFCPICS</sequence>
<gene>
    <name evidence="1" type="ORF">F5876DRAFT_70795</name>
</gene>
<reference evidence="1" key="1">
    <citation type="submission" date="2022-09" db="EMBL/GenBank/DDBJ databases">
        <title>A Global Phylogenomic Analysis of the Shiitake Genus Lentinula.</title>
        <authorList>
            <consortium name="DOE Joint Genome Institute"/>
            <person name="Sierra-Patev S."/>
            <person name="Min B."/>
            <person name="Naranjo-Ortiz M."/>
            <person name="Looney B."/>
            <person name="Konkel Z."/>
            <person name="Slot J.C."/>
            <person name="Sakamoto Y."/>
            <person name="Steenwyk J.L."/>
            <person name="Rokas A."/>
            <person name="Carro J."/>
            <person name="Camarero S."/>
            <person name="Ferreira P."/>
            <person name="Molpeceres G."/>
            <person name="Ruiz-Duenas F.J."/>
            <person name="Serrano A."/>
            <person name="Henrissat B."/>
            <person name="Drula E."/>
            <person name="Hughes K.W."/>
            <person name="Mata J.L."/>
            <person name="Ishikawa N.K."/>
            <person name="Vargas-Isla R."/>
            <person name="Ushijima S."/>
            <person name="Smith C.A."/>
            <person name="Ahrendt S."/>
            <person name="Andreopoulos W."/>
            <person name="He G."/>
            <person name="Labutti K."/>
            <person name="Lipzen A."/>
            <person name="Ng V."/>
            <person name="Riley R."/>
            <person name="Sandor L."/>
            <person name="Barry K."/>
            <person name="Martinez A.T."/>
            <person name="Xiao Y."/>
            <person name="Gibbons J.G."/>
            <person name="Terashima K."/>
            <person name="Grigoriev I.V."/>
            <person name="Hibbett D.S."/>
        </authorList>
    </citation>
    <scope>NUCLEOTIDE SEQUENCE</scope>
    <source>
        <strain evidence="1">TMI1499</strain>
    </source>
</reference>
<proteinExistence type="predicted"/>
<organism evidence="1 2">
    <name type="scientific">Lentinula aff. lateritia</name>
    <dbReference type="NCBI Taxonomy" id="2804960"/>
    <lineage>
        <taxon>Eukaryota</taxon>
        <taxon>Fungi</taxon>
        <taxon>Dikarya</taxon>
        <taxon>Basidiomycota</taxon>
        <taxon>Agaricomycotina</taxon>
        <taxon>Agaricomycetes</taxon>
        <taxon>Agaricomycetidae</taxon>
        <taxon>Agaricales</taxon>
        <taxon>Marasmiineae</taxon>
        <taxon>Omphalotaceae</taxon>
        <taxon>Lentinula</taxon>
    </lineage>
</organism>
<evidence type="ECO:0000313" key="2">
    <source>
        <dbReference type="Proteomes" id="UP001163835"/>
    </source>
</evidence>
<dbReference type="EMBL" id="MU796149">
    <property type="protein sequence ID" value="KAJ3804250.1"/>
    <property type="molecule type" value="Genomic_DNA"/>
</dbReference>
<protein>
    <submittedName>
        <fullName evidence="1">Uncharacterized protein</fullName>
    </submittedName>
</protein>